<feature type="transmembrane region" description="Helical" evidence="1">
    <location>
        <begin position="28"/>
        <end position="50"/>
    </location>
</feature>
<dbReference type="EMBL" id="CAJNOQ010002961">
    <property type="protein sequence ID" value="CAF0988092.1"/>
    <property type="molecule type" value="Genomic_DNA"/>
</dbReference>
<keyword evidence="1" id="KW-0812">Transmembrane</keyword>
<dbReference type="EMBL" id="CAJNOK010008481">
    <property type="protein sequence ID" value="CAF1064666.1"/>
    <property type="molecule type" value="Genomic_DNA"/>
</dbReference>
<feature type="transmembrane region" description="Helical" evidence="1">
    <location>
        <begin position="56"/>
        <end position="79"/>
    </location>
</feature>
<evidence type="ECO:0000313" key="3">
    <source>
        <dbReference type="EMBL" id="CAF1064666.1"/>
    </source>
</evidence>
<dbReference type="EMBL" id="CAJOBA010008496">
    <property type="protein sequence ID" value="CAF3829808.1"/>
    <property type="molecule type" value="Genomic_DNA"/>
</dbReference>
<organism evidence="2 6">
    <name type="scientific">Didymodactylos carnosus</name>
    <dbReference type="NCBI Taxonomy" id="1234261"/>
    <lineage>
        <taxon>Eukaryota</taxon>
        <taxon>Metazoa</taxon>
        <taxon>Spiralia</taxon>
        <taxon>Gnathifera</taxon>
        <taxon>Rotifera</taxon>
        <taxon>Eurotatoria</taxon>
        <taxon>Bdelloidea</taxon>
        <taxon>Philodinida</taxon>
        <taxon>Philodinidae</taxon>
        <taxon>Didymodactylos</taxon>
    </lineage>
</organism>
<dbReference type="OrthoDB" id="10047828at2759"/>
<proteinExistence type="predicted"/>
<keyword evidence="1" id="KW-0472">Membrane</keyword>
<dbReference type="Proteomes" id="UP000677228">
    <property type="component" value="Unassembled WGS sequence"/>
</dbReference>
<dbReference type="Proteomes" id="UP000663829">
    <property type="component" value="Unassembled WGS sequence"/>
</dbReference>
<evidence type="ECO:0000256" key="1">
    <source>
        <dbReference type="SAM" id="Phobius"/>
    </source>
</evidence>
<keyword evidence="1" id="KW-1133">Transmembrane helix</keyword>
<evidence type="ECO:0000313" key="4">
    <source>
        <dbReference type="EMBL" id="CAF3760250.1"/>
    </source>
</evidence>
<comment type="caution">
    <text evidence="2">The sequence shown here is derived from an EMBL/GenBank/DDBJ whole genome shotgun (WGS) entry which is preliminary data.</text>
</comment>
<evidence type="ECO:0000313" key="5">
    <source>
        <dbReference type="EMBL" id="CAF3829808.1"/>
    </source>
</evidence>
<evidence type="ECO:0000313" key="6">
    <source>
        <dbReference type="Proteomes" id="UP000663829"/>
    </source>
</evidence>
<name>A0A814FTF3_9BILA</name>
<reference evidence="2" key="1">
    <citation type="submission" date="2021-02" db="EMBL/GenBank/DDBJ databases">
        <authorList>
            <person name="Nowell W R."/>
        </authorList>
    </citation>
    <scope>NUCLEOTIDE SEQUENCE</scope>
</reference>
<dbReference type="Proteomes" id="UP000682733">
    <property type="component" value="Unassembled WGS sequence"/>
</dbReference>
<keyword evidence="6" id="KW-1185">Reference proteome</keyword>
<dbReference type="Proteomes" id="UP000681722">
    <property type="component" value="Unassembled WGS sequence"/>
</dbReference>
<gene>
    <name evidence="2" type="ORF">GPM918_LOCUS13108</name>
    <name evidence="3" type="ORF">OVA965_LOCUS17593</name>
    <name evidence="4" type="ORF">SRO942_LOCUS13108</name>
    <name evidence="5" type="ORF">TMI583_LOCUS17604</name>
</gene>
<evidence type="ECO:0000313" key="2">
    <source>
        <dbReference type="EMBL" id="CAF0988092.1"/>
    </source>
</evidence>
<accession>A0A814FTF3</accession>
<dbReference type="AlphaFoldDB" id="A0A814FTF3"/>
<sequence>MLFASGRSRGVTAMGLADRTMFQTIGRCFVIIGCITVIVGIILIIISVVSEKKETLYIGISIIGVGSICFIFMIIFIYCKLDVCWNNWTYRTRVVHTVGHQRSPTKIISVRTEPDAGQSTTDAIKGNDDMTRTRTAATFLSKETESVVHERRISDVTPTKVCVLTSIT</sequence>
<protein>
    <submittedName>
        <fullName evidence="2">Uncharacterized protein</fullName>
    </submittedName>
</protein>
<dbReference type="EMBL" id="CAJOBC010002961">
    <property type="protein sequence ID" value="CAF3760250.1"/>
    <property type="molecule type" value="Genomic_DNA"/>
</dbReference>